<keyword evidence="2 11" id="KW-0820">tRNA-binding</keyword>
<dbReference type="RefSeq" id="WP_092210449.1">
    <property type="nucleotide sequence ID" value="NZ_FMUX01000006.1"/>
</dbReference>
<evidence type="ECO:0000259" key="13">
    <source>
        <dbReference type="PROSITE" id="PS50860"/>
    </source>
</evidence>
<dbReference type="SUPFAM" id="SSF50447">
    <property type="entry name" value="Translation proteins"/>
    <property type="match status" value="1"/>
</dbReference>
<feature type="binding site" evidence="11">
    <location>
        <position position="671"/>
    </location>
    <ligand>
        <name>Zn(2+)</name>
        <dbReference type="ChEBI" id="CHEBI:29105"/>
    </ligand>
</feature>
<dbReference type="STRING" id="419481.SAMN05216233_1064"/>
<dbReference type="PANTHER" id="PTHR11777:SF9">
    <property type="entry name" value="ALANINE--TRNA LIGASE, CYTOPLASMIC"/>
    <property type="match status" value="1"/>
</dbReference>
<evidence type="ECO:0000256" key="6">
    <source>
        <dbReference type="ARBA" id="ARBA00022833"/>
    </source>
</evidence>
<evidence type="ECO:0000256" key="10">
    <source>
        <dbReference type="ARBA" id="ARBA00023146"/>
    </source>
</evidence>
<evidence type="ECO:0000256" key="8">
    <source>
        <dbReference type="ARBA" id="ARBA00022884"/>
    </source>
</evidence>
<dbReference type="InterPro" id="IPR018165">
    <property type="entry name" value="Ala-tRNA-synth_IIc_core"/>
</dbReference>
<keyword evidence="7 11" id="KW-0067">ATP-binding</keyword>
<dbReference type="InterPro" id="IPR018163">
    <property type="entry name" value="Thr/Ala-tRNA-synth_IIc_edit"/>
</dbReference>
<dbReference type="SUPFAM" id="SSF55186">
    <property type="entry name" value="ThrRS/AlaRS common domain"/>
    <property type="match status" value="1"/>
</dbReference>
<dbReference type="GO" id="GO:0005524">
    <property type="term" value="F:ATP binding"/>
    <property type="evidence" value="ECO:0007669"/>
    <property type="project" value="UniProtKB-UniRule"/>
</dbReference>
<feature type="domain" description="Alanyl-transfer RNA synthetases family profile" evidence="13">
    <location>
        <begin position="1"/>
        <end position="710"/>
    </location>
</feature>
<keyword evidence="9 11" id="KW-0648">Protein biosynthesis</keyword>
<evidence type="ECO:0000313" key="15">
    <source>
        <dbReference type="Proteomes" id="UP000198870"/>
    </source>
</evidence>
<reference evidence="14 15" key="1">
    <citation type="submission" date="2016-10" db="EMBL/GenBank/DDBJ databases">
        <authorList>
            <person name="de Groot N.N."/>
        </authorList>
    </citation>
    <scope>NUCLEOTIDE SEQUENCE [LARGE SCALE GENOMIC DNA]</scope>
    <source>
        <strain evidence="14 15">AA1</strain>
    </source>
</reference>
<dbReference type="InterPro" id="IPR023033">
    <property type="entry name" value="Ala_tRNA_ligase_euk/bac"/>
</dbReference>
<keyword evidence="5 11" id="KW-0547">Nucleotide-binding</keyword>
<evidence type="ECO:0000256" key="7">
    <source>
        <dbReference type="ARBA" id="ARBA00022840"/>
    </source>
</evidence>
<dbReference type="FunFam" id="3.30.930.10:FF:000004">
    <property type="entry name" value="Alanine--tRNA ligase"/>
    <property type="match status" value="1"/>
</dbReference>
<evidence type="ECO:0000256" key="9">
    <source>
        <dbReference type="ARBA" id="ARBA00022917"/>
    </source>
</evidence>
<comment type="cofactor">
    <cofactor evidence="11">
        <name>Zn(2+)</name>
        <dbReference type="ChEBI" id="CHEBI:29105"/>
    </cofactor>
    <text evidence="11">Binds 1 zinc ion per subunit.</text>
</comment>
<dbReference type="InterPro" id="IPR018164">
    <property type="entry name" value="Ala-tRNA-synth_IIc_N"/>
</dbReference>
<dbReference type="Gene3D" id="6.10.250.550">
    <property type="match status" value="1"/>
</dbReference>
<keyword evidence="12" id="KW-0175">Coiled coil</keyword>
<dbReference type="Pfam" id="PF02272">
    <property type="entry name" value="DHHA1"/>
    <property type="match status" value="1"/>
</dbReference>
<dbReference type="Gene3D" id="3.30.980.10">
    <property type="entry name" value="Threonyl-trna Synthetase, Chain A, domain 2"/>
    <property type="match status" value="1"/>
</dbReference>
<dbReference type="InterPro" id="IPR012947">
    <property type="entry name" value="tRNA_SAD"/>
</dbReference>
<dbReference type="FunFam" id="3.30.980.10:FF:000004">
    <property type="entry name" value="Alanine--tRNA ligase, cytoplasmic"/>
    <property type="match status" value="1"/>
</dbReference>
<dbReference type="GO" id="GO:0008270">
    <property type="term" value="F:zinc ion binding"/>
    <property type="evidence" value="ECO:0007669"/>
    <property type="project" value="UniProtKB-UniRule"/>
</dbReference>
<accession>A0A1G5EH34</accession>
<dbReference type="GO" id="GO:0000049">
    <property type="term" value="F:tRNA binding"/>
    <property type="evidence" value="ECO:0007669"/>
    <property type="project" value="UniProtKB-KW"/>
</dbReference>
<dbReference type="Gene3D" id="3.30.54.20">
    <property type="match status" value="1"/>
</dbReference>
<dbReference type="Pfam" id="PF01411">
    <property type="entry name" value="tRNA-synt_2c"/>
    <property type="match status" value="1"/>
</dbReference>
<dbReference type="HAMAP" id="MF_00036_B">
    <property type="entry name" value="Ala_tRNA_synth_B"/>
    <property type="match status" value="1"/>
</dbReference>
<dbReference type="OrthoDB" id="9803884at2"/>
<feature type="coiled-coil region" evidence="12">
    <location>
        <begin position="726"/>
        <end position="760"/>
    </location>
</feature>
<dbReference type="Gene3D" id="3.10.310.40">
    <property type="match status" value="1"/>
</dbReference>
<dbReference type="FunFam" id="3.10.310.40:FF:000001">
    <property type="entry name" value="Alanine--tRNA ligase"/>
    <property type="match status" value="1"/>
</dbReference>
<dbReference type="Proteomes" id="UP000198870">
    <property type="component" value="Unassembled WGS sequence"/>
</dbReference>
<evidence type="ECO:0000256" key="1">
    <source>
        <dbReference type="ARBA" id="ARBA00008226"/>
    </source>
</evidence>
<proteinExistence type="inferred from homology"/>
<dbReference type="EC" id="6.1.1.7" evidence="11"/>
<comment type="similarity">
    <text evidence="1 11">Belongs to the class-II aminoacyl-tRNA synthetase family.</text>
</comment>
<dbReference type="SUPFAM" id="SSF55681">
    <property type="entry name" value="Class II aaRS and biotin synthetases"/>
    <property type="match status" value="1"/>
</dbReference>
<feature type="binding site" evidence="11">
    <location>
        <position position="667"/>
    </location>
    <ligand>
        <name>Zn(2+)</name>
        <dbReference type="ChEBI" id="CHEBI:29105"/>
    </ligand>
</feature>
<evidence type="ECO:0000256" key="2">
    <source>
        <dbReference type="ARBA" id="ARBA00022555"/>
    </source>
</evidence>
<dbReference type="SUPFAM" id="SSF101353">
    <property type="entry name" value="Putative anticodon-binding domain of alanyl-tRNA synthetase (AlaRS)"/>
    <property type="match status" value="1"/>
</dbReference>
<dbReference type="InterPro" id="IPR018162">
    <property type="entry name" value="Ala-tRNA-ligase_IIc_anticod-bd"/>
</dbReference>
<dbReference type="InterPro" id="IPR002318">
    <property type="entry name" value="Ala-tRNA-lgiase_IIc"/>
</dbReference>
<feature type="binding site" evidence="11">
    <location>
        <position position="565"/>
    </location>
    <ligand>
        <name>Zn(2+)</name>
        <dbReference type="ChEBI" id="CHEBI:29105"/>
    </ligand>
</feature>
<dbReference type="CDD" id="cd00673">
    <property type="entry name" value="AlaRS_core"/>
    <property type="match status" value="1"/>
</dbReference>
<dbReference type="Gene3D" id="2.40.30.130">
    <property type="match status" value="1"/>
</dbReference>
<comment type="domain">
    <text evidence="11">Consists of three domains; the N-terminal catalytic domain, the editing domain and the C-terminal C-Ala domain. The editing domain removes incorrectly charged amino acids, while the C-Ala domain, along with tRNA(Ala), serves as a bridge to cooperatively bring together the editing and aminoacylation centers thus stimulating deacylation of misacylated tRNAs.</text>
</comment>
<feature type="binding site" evidence="11">
    <location>
        <position position="569"/>
    </location>
    <ligand>
        <name>Zn(2+)</name>
        <dbReference type="ChEBI" id="CHEBI:29105"/>
    </ligand>
</feature>
<dbReference type="FunFam" id="3.30.54.20:FF:000001">
    <property type="entry name" value="Alanine--tRNA ligase"/>
    <property type="match status" value="1"/>
</dbReference>
<keyword evidence="6 11" id="KW-0862">Zinc</keyword>
<dbReference type="Gene3D" id="3.30.930.10">
    <property type="entry name" value="Bira Bifunctional Protein, Domain 2"/>
    <property type="match status" value="1"/>
</dbReference>
<dbReference type="GO" id="GO:0002161">
    <property type="term" value="F:aminoacyl-tRNA deacylase activity"/>
    <property type="evidence" value="ECO:0007669"/>
    <property type="project" value="TreeGrafter"/>
</dbReference>
<keyword evidence="4 11" id="KW-0479">Metal-binding</keyword>
<name>A0A1G5EH34_9BACT</name>
<evidence type="ECO:0000313" key="14">
    <source>
        <dbReference type="EMBL" id="SCY26081.1"/>
    </source>
</evidence>
<evidence type="ECO:0000256" key="3">
    <source>
        <dbReference type="ARBA" id="ARBA00022598"/>
    </source>
</evidence>
<keyword evidence="3 11" id="KW-0436">Ligase</keyword>
<dbReference type="InterPro" id="IPR045864">
    <property type="entry name" value="aa-tRNA-synth_II/BPL/LPL"/>
</dbReference>
<dbReference type="InterPro" id="IPR050058">
    <property type="entry name" value="Ala-tRNA_ligase"/>
</dbReference>
<dbReference type="InterPro" id="IPR009000">
    <property type="entry name" value="Transl_B-barrel_sf"/>
</dbReference>
<comment type="catalytic activity">
    <reaction evidence="11">
        <text>tRNA(Ala) + L-alanine + ATP = L-alanyl-tRNA(Ala) + AMP + diphosphate</text>
        <dbReference type="Rhea" id="RHEA:12540"/>
        <dbReference type="Rhea" id="RHEA-COMP:9657"/>
        <dbReference type="Rhea" id="RHEA-COMP:9923"/>
        <dbReference type="ChEBI" id="CHEBI:30616"/>
        <dbReference type="ChEBI" id="CHEBI:33019"/>
        <dbReference type="ChEBI" id="CHEBI:57972"/>
        <dbReference type="ChEBI" id="CHEBI:78442"/>
        <dbReference type="ChEBI" id="CHEBI:78497"/>
        <dbReference type="ChEBI" id="CHEBI:456215"/>
        <dbReference type="EC" id="6.1.1.7"/>
    </reaction>
</comment>
<dbReference type="PRINTS" id="PR00980">
    <property type="entry name" value="TRNASYNTHALA"/>
</dbReference>
<keyword evidence="11" id="KW-0963">Cytoplasm</keyword>
<dbReference type="InterPro" id="IPR003156">
    <property type="entry name" value="DHHA1_dom"/>
</dbReference>
<evidence type="ECO:0000256" key="5">
    <source>
        <dbReference type="ARBA" id="ARBA00022741"/>
    </source>
</evidence>
<evidence type="ECO:0000256" key="11">
    <source>
        <dbReference type="HAMAP-Rule" id="MF_00036"/>
    </source>
</evidence>
<dbReference type="AlphaFoldDB" id="A0A1G5EH34"/>
<dbReference type="PANTHER" id="PTHR11777">
    <property type="entry name" value="ALANYL-TRNA SYNTHETASE"/>
    <property type="match status" value="1"/>
</dbReference>
<dbReference type="GO" id="GO:0004813">
    <property type="term" value="F:alanine-tRNA ligase activity"/>
    <property type="evidence" value="ECO:0007669"/>
    <property type="project" value="UniProtKB-UniRule"/>
</dbReference>
<sequence>MKGSEARKLFIDYFKKHNHRNVRSSSLVPSDDPTLLFTNAGMVQFKRTFIGEEKREYTTAVTSQKCVRAGGKHNDLENVGYTARHHTFFEMLGNFSFGDYFKEQAITFAWDLLTNGYKLPVDKLWVSIYLDDDEAFEIWHKKIGVPEDRIVRLGEADNFWAMGDTGPCGPCTEIHIDRGERFGCDNPNCAVGCDCDRYLEIWNLVFMQYERDEEGTLTPLPNPCIDTGMGLERITSIMQNADTNYDTDLFTPIIGKVEELSGKKMTDCNDTAIAMKVIADHSRAASFLINDGVMPSNEGRGYVLRRIMRRAIRYGRFIGLTEPFLHTTSRVVMDMMADAYPELKESEAFITNVIRNEEESFSVTLDHGLKLLEEALEEVADSDTKVLSGEVIFRLYDTYGFPVDIIRDVISDESIVLDLEGFDKAMEAQREKSRSSVTFTRSGEAFRKLSAAGVKTEFTGYEGLTGESKILVVAVDGEEVDAPAAGTDVEVVVEATPFYGESGGQMGDCGTISGDGFQLTVLDTIKDPTGLFIHKCRVESGAVKAGLTATLAVDGEKRAATALNHSATHILHAALRSVLGDHVKQAGSLVGPDRLRFDFTHFAHVDRATLDAIEACVNDHIRMNVPVGVEEMDAEEAMKTGATALFDEKYGDRVRVVSMGDFSKEFCGGTHTAASGDIGAFRILSDSGIASGVRRIEALTGASAVASIQSSVNTLGEAAAMVKATPENLSERLEKLLADNKALEKELKQLKMQMAGKAAESLDDDIKEVNGVRAVAKKVSVENPAQLRELADRFRDKIGSGVVLLGTESSGKALLLALVTKDLTKTYKAGDIVKKAAAIVGGGGGGRPDMAQAGGSKPEHLDEALSSLFEYLG</sequence>
<evidence type="ECO:0000256" key="12">
    <source>
        <dbReference type="SAM" id="Coils"/>
    </source>
</evidence>
<dbReference type="NCBIfam" id="TIGR00344">
    <property type="entry name" value="alaS"/>
    <property type="match status" value="1"/>
</dbReference>
<evidence type="ECO:0000256" key="4">
    <source>
        <dbReference type="ARBA" id="ARBA00022723"/>
    </source>
</evidence>
<keyword evidence="8 11" id="KW-0694">RNA-binding</keyword>
<protein>
    <recommendedName>
        <fullName evidence="11">Alanine--tRNA ligase</fullName>
        <ecNumber evidence="11">6.1.1.7</ecNumber>
    </recommendedName>
    <alternativeName>
        <fullName evidence="11">Alanyl-tRNA synthetase</fullName>
        <shortName evidence="11">AlaRS</shortName>
    </alternativeName>
</protein>
<dbReference type="EMBL" id="FMUX01000006">
    <property type="protein sequence ID" value="SCY26081.1"/>
    <property type="molecule type" value="Genomic_DNA"/>
</dbReference>
<dbReference type="PROSITE" id="PS50860">
    <property type="entry name" value="AA_TRNA_LIGASE_II_ALA"/>
    <property type="match status" value="1"/>
</dbReference>
<dbReference type="Pfam" id="PF07973">
    <property type="entry name" value="tRNA_SAD"/>
    <property type="match status" value="1"/>
</dbReference>
<comment type="function">
    <text evidence="11">Catalyzes the attachment of alanine to tRNA(Ala) in a two-step reaction: alanine is first activated by ATP to form Ala-AMP and then transferred to the acceptor end of tRNA(Ala). Also edits incorrectly charged Ser-tRNA(Ala) and Gly-tRNA(Ala) via its editing domain.</text>
</comment>
<keyword evidence="15" id="KW-1185">Reference proteome</keyword>
<comment type="subcellular location">
    <subcellularLocation>
        <location evidence="11">Cytoplasm</location>
    </subcellularLocation>
</comment>
<dbReference type="SMART" id="SM00863">
    <property type="entry name" value="tRNA_SAD"/>
    <property type="match status" value="1"/>
</dbReference>
<organism evidence="14 15">
    <name type="scientific">Desulfoluna spongiiphila</name>
    <dbReference type="NCBI Taxonomy" id="419481"/>
    <lineage>
        <taxon>Bacteria</taxon>
        <taxon>Pseudomonadati</taxon>
        <taxon>Thermodesulfobacteriota</taxon>
        <taxon>Desulfobacteria</taxon>
        <taxon>Desulfobacterales</taxon>
        <taxon>Desulfolunaceae</taxon>
        <taxon>Desulfoluna</taxon>
    </lineage>
</organism>
<gene>
    <name evidence="11" type="primary">alaS</name>
    <name evidence="14" type="ORF">SAMN05216233_1064</name>
</gene>
<dbReference type="GO" id="GO:0005829">
    <property type="term" value="C:cytosol"/>
    <property type="evidence" value="ECO:0007669"/>
    <property type="project" value="TreeGrafter"/>
</dbReference>
<keyword evidence="10 11" id="KW-0030">Aminoacyl-tRNA synthetase</keyword>
<dbReference type="GO" id="GO:0006419">
    <property type="term" value="P:alanyl-tRNA aminoacylation"/>
    <property type="evidence" value="ECO:0007669"/>
    <property type="project" value="UniProtKB-UniRule"/>
</dbReference>